<feature type="compositionally biased region" description="Low complexity" evidence="1">
    <location>
        <begin position="270"/>
        <end position="279"/>
    </location>
</feature>
<sequence>MTDKTGPLAGLPPADRTLLIAPPLELAVLEVRFVGDAADVPADVALAARERLAALGHSYVRQEQAQEGRIEIQMQPGAAPSSQVQQVARGWQLHSADGTSHITLLPSAVVLQTTRYERWSVTLRPVLEALVAVAEDLLMPSVVDRIGLRYIDRFVDAEARTPADWRGWIHPDLLGAACHPVFGAHVRGAQQQVELGLGEAQGALLRHGPFADPAVGGAVSYLVDIDVYDAESIRFDTAELVRRAEVLNRTAASLFQATLTPEYLRSLQRTDTPTDPATDTVEEGAR</sequence>
<dbReference type="InterPro" id="IPR026349">
    <property type="entry name" value="CHP04255"/>
</dbReference>
<keyword evidence="3" id="KW-1185">Reference proteome</keyword>
<feature type="region of interest" description="Disordered" evidence="1">
    <location>
        <begin position="266"/>
        <end position="286"/>
    </location>
</feature>
<protein>
    <submittedName>
        <fullName evidence="2">TIGR04255 family protein</fullName>
    </submittedName>
</protein>
<dbReference type="EMBL" id="JASNFN010000031">
    <property type="protein sequence ID" value="MDP5184824.1"/>
    <property type="molecule type" value="Genomic_DNA"/>
</dbReference>
<evidence type="ECO:0000313" key="3">
    <source>
        <dbReference type="Proteomes" id="UP001233673"/>
    </source>
</evidence>
<name>A0ABT9II84_9ACTN</name>
<proteinExistence type="predicted"/>
<reference evidence="3" key="1">
    <citation type="submission" date="2023-05" db="EMBL/GenBank/DDBJ databases">
        <title>Draft genome of Pseudofrankia sp. BMG5.37.</title>
        <authorList>
            <person name="Gtari M."/>
            <person name="Ghodhbane F."/>
            <person name="Sbissi I."/>
        </authorList>
    </citation>
    <scope>NUCLEOTIDE SEQUENCE [LARGE SCALE GENOMIC DNA]</scope>
    <source>
        <strain evidence="3">BMG 814</strain>
    </source>
</reference>
<gene>
    <name evidence="2" type="ORF">QOZ88_19500</name>
</gene>
<organism evidence="2 3">
    <name type="scientific">Blastococcus carthaginiensis</name>
    <dbReference type="NCBI Taxonomy" id="3050034"/>
    <lineage>
        <taxon>Bacteria</taxon>
        <taxon>Bacillati</taxon>
        <taxon>Actinomycetota</taxon>
        <taxon>Actinomycetes</taxon>
        <taxon>Geodermatophilales</taxon>
        <taxon>Geodermatophilaceae</taxon>
        <taxon>Blastococcus</taxon>
    </lineage>
</organism>
<evidence type="ECO:0000256" key="1">
    <source>
        <dbReference type="SAM" id="MobiDB-lite"/>
    </source>
</evidence>
<comment type="caution">
    <text evidence="2">The sequence shown here is derived from an EMBL/GenBank/DDBJ whole genome shotgun (WGS) entry which is preliminary data.</text>
</comment>
<accession>A0ABT9II84</accession>
<dbReference type="RefSeq" id="WP_306001367.1">
    <property type="nucleotide sequence ID" value="NZ_JASNFN010000031.1"/>
</dbReference>
<dbReference type="Proteomes" id="UP001233673">
    <property type="component" value="Unassembled WGS sequence"/>
</dbReference>
<dbReference type="NCBIfam" id="TIGR04255">
    <property type="entry name" value="sporadTIGR04255"/>
    <property type="match status" value="1"/>
</dbReference>
<evidence type="ECO:0000313" key="2">
    <source>
        <dbReference type="EMBL" id="MDP5184824.1"/>
    </source>
</evidence>